<dbReference type="eggNOG" id="COG1307">
    <property type="taxonomic scope" value="Bacteria"/>
</dbReference>
<keyword evidence="3" id="KW-1185">Reference proteome</keyword>
<evidence type="ECO:0000256" key="1">
    <source>
        <dbReference type="ARBA" id="ARBA00023121"/>
    </source>
</evidence>
<dbReference type="InterPro" id="IPR003797">
    <property type="entry name" value="DegV"/>
</dbReference>
<dbReference type="PROSITE" id="PS51482">
    <property type="entry name" value="DEGV"/>
    <property type="match status" value="1"/>
</dbReference>
<gene>
    <name evidence="2" type="ordered locus">Bsel_1020</name>
</gene>
<name>D6Y0E9_BACIE</name>
<dbReference type="InterPro" id="IPR043168">
    <property type="entry name" value="DegV_C"/>
</dbReference>
<dbReference type="PANTHER" id="PTHR33434:SF2">
    <property type="entry name" value="FATTY ACID-BINDING PROTEIN TM_1468"/>
    <property type="match status" value="1"/>
</dbReference>
<dbReference type="PANTHER" id="PTHR33434">
    <property type="entry name" value="DEGV DOMAIN-CONTAINING PROTEIN DR_1986-RELATED"/>
    <property type="match status" value="1"/>
</dbReference>
<dbReference type="KEGG" id="bse:Bsel_1020"/>
<dbReference type="RefSeq" id="WP_013171965.1">
    <property type="nucleotide sequence ID" value="NC_014219.1"/>
</dbReference>
<sequence length="286" mass="31596">MMNKTAVVTDSTSYIPKDIRDEYGITMVPLNVVFGEDNYQEETDLTTDAFYEKMRTAEDLPMTSQPSVGLFEETFERLGETVDDIIVVTLSAGISGTHQTAHSAAQMVDGVNVHLFDSEVSCYVQGFYVMTAAKLAKEGIPAKKIIEHLEKMKKRTRAYFMADDLSHLHRGGRLNGAQMVVGSLLQVKPVLHFEEGKIVPFEKVRTAKKAIARIMALLHEDAKYGNPLDVVVIHANRPEKAGELAGYIRKEYPDVTVTISYFGPVIGTHLGEGSLGIGWTDADLDV</sequence>
<dbReference type="STRING" id="439292.Bsel_1020"/>
<organism evidence="2 3">
    <name type="scientific">Bacillus selenitireducens (strain ATCC 700615 / DSM 15326 / MLS10)</name>
    <dbReference type="NCBI Taxonomy" id="439292"/>
    <lineage>
        <taxon>Bacteria</taxon>
        <taxon>Bacillati</taxon>
        <taxon>Bacillota</taxon>
        <taxon>Bacilli</taxon>
        <taxon>Bacillales</taxon>
        <taxon>Bacillaceae</taxon>
        <taxon>Salisediminibacterium</taxon>
    </lineage>
</organism>
<protein>
    <submittedName>
        <fullName evidence="2">DegV family protein</fullName>
    </submittedName>
</protein>
<accession>D6Y0E9</accession>
<dbReference type="InterPro" id="IPR050270">
    <property type="entry name" value="DegV_domain_contain"/>
</dbReference>
<dbReference type="NCBIfam" id="TIGR00762">
    <property type="entry name" value="DegV"/>
    <property type="match status" value="1"/>
</dbReference>
<proteinExistence type="predicted"/>
<evidence type="ECO:0000313" key="2">
    <source>
        <dbReference type="EMBL" id="ADH98540.1"/>
    </source>
</evidence>
<dbReference type="EMBL" id="CP001791">
    <property type="protein sequence ID" value="ADH98540.1"/>
    <property type="molecule type" value="Genomic_DNA"/>
</dbReference>
<evidence type="ECO:0000313" key="3">
    <source>
        <dbReference type="Proteomes" id="UP000000271"/>
    </source>
</evidence>
<reference evidence="2" key="1">
    <citation type="submission" date="2009-10" db="EMBL/GenBank/DDBJ databases">
        <title>Complete sequence of Bacillus selenitireducens MLS10.</title>
        <authorList>
            <consortium name="US DOE Joint Genome Institute"/>
            <person name="Lucas S."/>
            <person name="Copeland A."/>
            <person name="Lapidus A."/>
            <person name="Glavina del Rio T."/>
            <person name="Dalin E."/>
            <person name="Tice H."/>
            <person name="Bruce D."/>
            <person name="Goodwin L."/>
            <person name="Pitluck S."/>
            <person name="Sims D."/>
            <person name="Brettin T."/>
            <person name="Detter J.C."/>
            <person name="Han C."/>
            <person name="Larimer F."/>
            <person name="Land M."/>
            <person name="Hauser L."/>
            <person name="Kyrpides N."/>
            <person name="Ovchinnikova G."/>
            <person name="Stolz J."/>
        </authorList>
    </citation>
    <scope>NUCLEOTIDE SEQUENCE [LARGE SCALE GENOMIC DNA]</scope>
    <source>
        <strain evidence="2">MLS10</strain>
    </source>
</reference>
<dbReference type="Gene3D" id="3.30.1180.10">
    <property type="match status" value="1"/>
</dbReference>
<dbReference type="Proteomes" id="UP000000271">
    <property type="component" value="Chromosome"/>
</dbReference>
<dbReference type="AlphaFoldDB" id="D6Y0E9"/>
<dbReference type="Gene3D" id="3.40.50.10170">
    <property type="match status" value="1"/>
</dbReference>
<keyword evidence="1" id="KW-0446">Lipid-binding</keyword>
<dbReference type="SUPFAM" id="SSF82549">
    <property type="entry name" value="DAK1/DegV-like"/>
    <property type="match status" value="1"/>
</dbReference>
<dbReference type="Pfam" id="PF02645">
    <property type="entry name" value="DegV"/>
    <property type="match status" value="1"/>
</dbReference>
<dbReference type="GO" id="GO:0008289">
    <property type="term" value="F:lipid binding"/>
    <property type="evidence" value="ECO:0007669"/>
    <property type="project" value="UniProtKB-KW"/>
</dbReference>
<dbReference type="HOGENOM" id="CLU_048251_4_1_9"/>